<organism evidence="2 3">
    <name type="scientific">Penicillium alfredii</name>
    <dbReference type="NCBI Taxonomy" id="1506179"/>
    <lineage>
        <taxon>Eukaryota</taxon>
        <taxon>Fungi</taxon>
        <taxon>Dikarya</taxon>
        <taxon>Ascomycota</taxon>
        <taxon>Pezizomycotina</taxon>
        <taxon>Eurotiomycetes</taxon>
        <taxon>Eurotiomycetidae</taxon>
        <taxon>Eurotiales</taxon>
        <taxon>Aspergillaceae</taxon>
        <taxon>Penicillium</taxon>
    </lineage>
</organism>
<accession>A0A9W9K3V6</accession>
<keyword evidence="3" id="KW-1185">Reference proteome</keyword>
<evidence type="ECO:0000313" key="3">
    <source>
        <dbReference type="Proteomes" id="UP001141434"/>
    </source>
</evidence>
<dbReference type="Proteomes" id="UP001141434">
    <property type="component" value="Unassembled WGS sequence"/>
</dbReference>
<dbReference type="EMBL" id="JAPMSZ010000009">
    <property type="protein sequence ID" value="KAJ5091830.1"/>
    <property type="molecule type" value="Genomic_DNA"/>
</dbReference>
<sequence>MAEIAKAQIADQAAVASFHTVGSHKVFDNEDGLIILEKFAKATRSIESLEGQVSDLESLINIMKLETAVLKPENAALKGELAILRTENAACTVEVPKVHHMNGLYLNVRERGWTTLLRDKWRMNEPEQKIPMRQLYAAAVHDGQAVVSQMFLDRRPRTELENFVSVYGAEPDKKCWISTAIQLFNTAGSIHIQLQELRPEEQRVFDELVHLVRDSSRYEKVEEAAKRFPFNSVNEDFEIETVNQEV</sequence>
<dbReference type="GeneID" id="81396396"/>
<feature type="coiled-coil region" evidence="1">
    <location>
        <begin position="39"/>
        <end position="66"/>
    </location>
</feature>
<keyword evidence="1" id="KW-0175">Coiled coil</keyword>
<name>A0A9W9K3V6_9EURO</name>
<dbReference type="RefSeq" id="XP_056510027.1">
    <property type="nucleotide sequence ID" value="XM_056657227.1"/>
</dbReference>
<evidence type="ECO:0000313" key="2">
    <source>
        <dbReference type="EMBL" id="KAJ5091830.1"/>
    </source>
</evidence>
<protein>
    <submittedName>
        <fullName evidence="2">Uncharacterized protein</fullName>
    </submittedName>
</protein>
<reference evidence="2" key="1">
    <citation type="submission" date="2022-11" db="EMBL/GenBank/DDBJ databases">
        <authorList>
            <person name="Petersen C."/>
        </authorList>
    </citation>
    <scope>NUCLEOTIDE SEQUENCE</scope>
    <source>
        <strain evidence="2">IBT 34128</strain>
    </source>
</reference>
<proteinExistence type="predicted"/>
<dbReference type="AlphaFoldDB" id="A0A9W9K3V6"/>
<evidence type="ECO:0000256" key="1">
    <source>
        <dbReference type="SAM" id="Coils"/>
    </source>
</evidence>
<reference evidence="2" key="2">
    <citation type="journal article" date="2023" name="IMA Fungus">
        <title>Comparative genomic study of the Penicillium genus elucidates a diverse pangenome and 15 lateral gene transfer events.</title>
        <authorList>
            <person name="Petersen C."/>
            <person name="Sorensen T."/>
            <person name="Nielsen M.R."/>
            <person name="Sondergaard T.E."/>
            <person name="Sorensen J.L."/>
            <person name="Fitzpatrick D.A."/>
            <person name="Frisvad J.C."/>
            <person name="Nielsen K.L."/>
        </authorList>
    </citation>
    <scope>NUCLEOTIDE SEQUENCE</scope>
    <source>
        <strain evidence="2">IBT 34128</strain>
    </source>
</reference>
<gene>
    <name evidence="2" type="ORF">NUU61_006700</name>
</gene>
<comment type="caution">
    <text evidence="2">The sequence shown here is derived from an EMBL/GenBank/DDBJ whole genome shotgun (WGS) entry which is preliminary data.</text>
</comment>